<dbReference type="Proteomes" id="UP000443582">
    <property type="component" value="Unassembled WGS sequence"/>
</dbReference>
<evidence type="ECO:0000313" key="2">
    <source>
        <dbReference type="Proteomes" id="UP000443582"/>
    </source>
</evidence>
<organism evidence="1 2">
    <name type="scientific">Halobacteriovorax vibrionivorans</name>
    <dbReference type="NCBI Taxonomy" id="2152716"/>
    <lineage>
        <taxon>Bacteria</taxon>
        <taxon>Pseudomonadati</taxon>
        <taxon>Bdellovibrionota</taxon>
        <taxon>Bacteriovoracia</taxon>
        <taxon>Bacteriovoracales</taxon>
        <taxon>Halobacteriovoraceae</taxon>
        <taxon>Halobacteriovorax</taxon>
    </lineage>
</organism>
<evidence type="ECO:0000313" key="1">
    <source>
        <dbReference type="EMBL" id="RZF22626.1"/>
    </source>
</evidence>
<proteinExistence type="predicted"/>
<accession>A0ABY0II44</accession>
<comment type="caution">
    <text evidence="1">The sequence shown here is derived from an EMBL/GenBank/DDBJ whole genome shotgun (WGS) entry which is preliminary data.</text>
</comment>
<dbReference type="EMBL" id="QDKL01000001">
    <property type="protein sequence ID" value="RZF22626.1"/>
    <property type="molecule type" value="Genomic_DNA"/>
</dbReference>
<keyword evidence="2" id="KW-1185">Reference proteome</keyword>
<sequence length="144" mass="16360">MLSRTNGPFLIDLPNEWADSVLELLQDTYRNELVDASKVFEIYGQLYKGEVLVIASLVDATNEAAPATTYFASMDLADDADHTKLLEGLVDSIGAFFDQFFADSEWNDYQDMWKEEQFKGTKIYCKVTRENVGLTIKADRLLNQ</sequence>
<gene>
    <name evidence="1" type="ORF">DAY19_02305</name>
</gene>
<dbReference type="RefSeq" id="WP_114705571.1">
    <property type="nucleotide sequence ID" value="NZ_QDKL01000001.1"/>
</dbReference>
<protein>
    <submittedName>
        <fullName evidence="1">Uncharacterized protein</fullName>
    </submittedName>
</protein>
<reference evidence="2" key="1">
    <citation type="journal article" date="2019" name="Int. J. Syst. Evol. Microbiol.">
        <title>Halobacteriovorax valvorus sp. nov., a novel prokaryotic predator isolated from coastal seawater of China.</title>
        <authorList>
            <person name="Chen M.-X."/>
        </authorList>
    </citation>
    <scope>NUCLEOTIDE SEQUENCE [LARGE SCALE GENOMIC DNA]</scope>
    <source>
        <strain evidence="2">BL9</strain>
    </source>
</reference>
<name>A0ABY0II44_9BACT</name>